<accession>A0A6G1I0A9</accession>
<feature type="region of interest" description="Disordered" evidence="1">
    <location>
        <begin position="135"/>
        <end position="211"/>
    </location>
</feature>
<feature type="compositionally biased region" description="Polar residues" evidence="1">
    <location>
        <begin position="189"/>
        <end position="198"/>
    </location>
</feature>
<dbReference type="AlphaFoldDB" id="A0A6G1I0A9"/>
<name>A0A6G1I0A9_9PEZI</name>
<feature type="compositionally biased region" description="Basic and acidic residues" evidence="1">
    <location>
        <begin position="75"/>
        <end position="88"/>
    </location>
</feature>
<dbReference type="OrthoDB" id="3535998at2759"/>
<dbReference type="GO" id="GO:0003700">
    <property type="term" value="F:DNA-binding transcription factor activity"/>
    <property type="evidence" value="ECO:0007669"/>
    <property type="project" value="InterPro"/>
</dbReference>
<keyword evidence="3" id="KW-1185">Reference proteome</keyword>
<dbReference type="PANTHER" id="PTHR37012:SF2">
    <property type="entry name" value="BZIP DOMAIN-CONTAINING PROTEIN-RELATED"/>
    <property type="match status" value="1"/>
</dbReference>
<evidence type="ECO:0000256" key="1">
    <source>
        <dbReference type="SAM" id="MobiDB-lite"/>
    </source>
</evidence>
<dbReference type="SUPFAM" id="SSF57959">
    <property type="entry name" value="Leucine zipper domain"/>
    <property type="match status" value="1"/>
</dbReference>
<evidence type="ECO:0000313" key="3">
    <source>
        <dbReference type="Proteomes" id="UP000799640"/>
    </source>
</evidence>
<reference evidence="2" key="1">
    <citation type="journal article" date="2020" name="Stud. Mycol.">
        <title>101 Dothideomycetes genomes: a test case for predicting lifestyles and emergence of pathogens.</title>
        <authorList>
            <person name="Haridas S."/>
            <person name="Albert R."/>
            <person name="Binder M."/>
            <person name="Bloem J."/>
            <person name="Labutti K."/>
            <person name="Salamov A."/>
            <person name="Andreopoulos B."/>
            <person name="Baker S."/>
            <person name="Barry K."/>
            <person name="Bills G."/>
            <person name="Bluhm B."/>
            <person name="Cannon C."/>
            <person name="Castanera R."/>
            <person name="Culley D."/>
            <person name="Daum C."/>
            <person name="Ezra D."/>
            <person name="Gonzalez J."/>
            <person name="Henrissat B."/>
            <person name="Kuo A."/>
            <person name="Liang C."/>
            <person name="Lipzen A."/>
            <person name="Lutzoni F."/>
            <person name="Magnuson J."/>
            <person name="Mondo S."/>
            <person name="Nolan M."/>
            <person name="Ohm R."/>
            <person name="Pangilinan J."/>
            <person name="Park H.-J."/>
            <person name="Ramirez L."/>
            <person name="Alfaro M."/>
            <person name="Sun H."/>
            <person name="Tritt A."/>
            <person name="Yoshinaga Y."/>
            <person name="Zwiers L.-H."/>
            <person name="Turgeon B."/>
            <person name="Goodwin S."/>
            <person name="Spatafora J."/>
            <person name="Crous P."/>
            <person name="Grigoriev I."/>
        </authorList>
    </citation>
    <scope>NUCLEOTIDE SEQUENCE</scope>
    <source>
        <strain evidence="2">CBS 262.69</strain>
    </source>
</reference>
<dbReference type="CDD" id="cd14688">
    <property type="entry name" value="bZIP_YAP"/>
    <property type="match status" value="1"/>
</dbReference>
<feature type="compositionally biased region" description="Pro residues" evidence="1">
    <location>
        <begin position="161"/>
        <end position="176"/>
    </location>
</feature>
<dbReference type="PANTHER" id="PTHR37012">
    <property type="entry name" value="B-ZIP TRANSCRIPTION FACTOR (EUROFUNG)-RELATED"/>
    <property type="match status" value="1"/>
</dbReference>
<feature type="compositionally biased region" description="Low complexity" evidence="1">
    <location>
        <begin position="32"/>
        <end position="54"/>
    </location>
</feature>
<feature type="region of interest" description="Disordered" evidence="1">
    <location>
        <begin position="15"/>
        <end position="88"/>
    </location>
</feature>
<organism evidence="2 3">
    <name type="scientific">Trichodelitschia bisporula</name>
    <dbReference type="NCBI Taxonomy" id="703511"/>
    <lineage>
        <taxon>Eukaryota</taxon>
        <taxon>Fungi</taxon>
        <taxon>Dikarya</taxon>
        <taxon>Ascomycota</taxon>
        <taxon>Pezizomycotina</taxon>
        <taxon>Dothideomycetes</taxon>
        <taxon>Dothideomycetes incertae sedis</taxon>
        <taxon>Phaeotrichales</taxon>
        <taxon>Phaeotrichaceae</taxon>
        <taxon>Trichodelitschia</taxon>
    </lineage>
</organism>
<evidence type="ECO:0008006" key="4">
    <source>
        <dbReference type="Google" id="ProtNLM"/>
    </source>
</evidence>
<sequence length="316" mass="33482">MSADPSMHAHAPLYLQKFSPSSHTKPLLTPISTTTTTASSTSSTTSKSSTSGPTSKRRPSRAGTRSVSTLTAAQLERKRANDREAQRAIRQRTKDHIEQLERRIAHLTPLAQRAEDLERDNAQLRARLRDALKALNDHGIPTEAPPPPPSPRRLRLATPAPQQPAPPRSVPPPPLTPADAWSAPGPTAYSPSIASDRSPSLGEVGLASPGPAMRWHAQHHAAQHAGLHHQHALGIQSAASSPADHPSSPVPHTPVYEPYGMHFPPGEHMMYPAVSAGGYASPVSAGRGPEGFQGQGFEGEMVQGMMFGMQGGGGGV</sequence>
<dbReference type="Proteomes" id="UP000799640">
    <property type="component" value="Unassembled WGS sequence"/>
</dbReference>
<protein>
    <recommendedName>
        <fullName evidence="4">BZIP domain-containing protein</fullName>
    </recommendedName>
</protein>
<feature type="compositionally biased region" description="Polar residues" evidence="1">
    <location>
        <begin position="63"/>
        <end position="72"/>
    </location>
</feature>
<gene>
    <name evidence="2" type="ORF">EJ06DRAFT_555349</name>
</gene>
<evidence type="ECO:0000313" key="2">
    <source>
        <dbReference type="EMBL" id="KAF2401692.1"/>
    </source>
</evidence>
<dbReference type="EMBL" id="ML996692">
    <property type="protein sequence ID" value="KAF2401692.1"/>
    <property type="molecule type" value="Genomic_DNA"/>
</dbReference>
<dbReference type="Gene3D" id="1.20.5.170">
    <property type="match status" value="1"/>
</dbReference>
<dbReference type="InterPro" id="IPR046347">
    <property type="entry name" value="bZIP_sf"/>
</dbReference>
<proteinExistence type="predicted"/>